<evidence type="ECO:0000313" key="3">
    <source>
        <dbReference type="Proteomes" id="UP001500936"/>
    </source>
</evidence>
<dbReference type="InterPro" id="IPR043741">
    <property type="entry name" value="DUF5686"/>
</dbReference>
<protein>
    <submittedName>
        <fullName evidence="2">DUF5686 and carboxypeptidase-like regulatory domain-containing protein</fullName>
    </submittedName>
</protein>
<feature type="chain" id="PRO_5045903254" evidence="1">
    <location>
        <begin position="24"/>
        <end position="845"/>
    </location>
</feature>
<dbReference type="RefSeq" id="WP_345270170.1">
    <property type="nucleotide sequence ID" value="NZ_BAABHB010000011.1"/>
</dbReference>
<evidence type="ECO:0000313" key="2">
    <source>
        <dbReference type="EMBL" id="GAA4414503.1"/>
    </source>
</evidence>
<dbReference type="EMBL" id="BAABHB010000011">
    <property type="protein sequence ID" value="GAA4414503.1"/>
    <property type="molecule type" value="Genomic_DNA"/>
</dbReference>
<dbReference type="Pfam" id="PF18939">
    <property type="entry name" value="DUF5686"/>
    <property type="match status" value="1"/>
</dbReference>
<keyword evidence="3" id="KW-1185">Reference proteome</keyword>
<proteinExistence type="predicted"/>
<dbReference type="SUPFAM" id="SSF49464">
    <property type="entry name" value="Carboxypeptidase regulatory domain-like"/>
    <property type="match status" value="1"/>
</dbReference>
<accession>A0ABP8KSE2</accession>
<gene>
    <name evidence="2" type="ORF">GCM10023187_44080</name>
</gene>
<sequence>MALRILNSCWFFVLAISSFPVWSQTQPSFTVSGTILDARTGTGVPFATVALSGKSIGTVTDEQGRYTFSSRALTDSLVISSMGYTTQRRALNRSKATQVIDVKLEPGGLVLQEVVVRAGENPAYQVIRNLRKLREQNDRGNFSFYEHDTYAKTEIALNNLAPTGRLSRLAKRASKTDSLVDENGNRLLPLLISESVSRFYFQQALQRRHEEIRKTRVQGVGVQDAEFITQLIGGNSFQTFNFYNNSLSLLTKDFASPIGDNWRGYYEFYLADTTLVGDRICYGIDFTPKRLQDLAFTGKLWVDTTSFALCRIESRVGREANLNYVNQLVIEQELEPITNADGKTIGWLPSSIMLTADLTGIGKKSLGMRTRMSISNSGFLVNESHPLEFYNQPVTIAADNQVSDDLYWQQARRSITGSATLPKEDQLAARLIDSLRNVPIVRTAETAGTILATGWYQRGMIDWGPYPFFFAVNQLEGIRLRMGFRTNERFSRHWILRGYAAYGTQDRKMKGGLELDYLLSRKHWTILGVRHTADIDRLGMTPEMMNANPLFMAFARFGRCRGSFFSQKDEFFVRTEPIRGVILSAAAVYNSFTPLFPFHYRRVPELGDQSPLRGDFQDVHFMVEARLARKENYIMDGNERITIGTKRTPVVTIRYTKGVRLLGGDFNYHRFTLRAFQTIRMGSLGRSSYTLRAGYTPSTLPAPLLFPHMGNPTFFYVPNSFNQMQFFEFVSDQYAALHIQHQFEGFLFNRIPLIKKLNWRMIANADILWGSQRKANQAVPSRRPLPDGTRPTHFGALDPKIPYAEVGYGIDNIFQCLQIQVIHRLTYQRPDVASISVKGAIHFSF</sequence>
<reference evidence="3" key="1">
    <citation type="journal article" date="2019" name="Int. J. Syst. Evol. Microbiol.">
        <title>The Global Catalogue of Microorganisms (GCM) 10K type strain sequencing project: providing services to taxonomists for standard genome sequencing and annotation.</title>
        <authorList>
            <consortium name="The Broad Institute Genomics Platform"/>
            <consortium name="The Broad Institute Genome Sequencing Center for Infectious Disease"/>
            <person name="Wu L."/>
            <person name="Ma J."/>
        </authorList>
    </citation>
    <scope>NUCLEOTIDE SEQUENCE [LARGE SCALE GENOMIC DNA]</scope>
    <source>
        <strain evidence="3">JCM 17925</strain>
    </source>
</reference>
<feature type="signal peptide" evidence="1">
    <location>
        <begin position="1"/>
        <end position="23"/>
    </location>
</feature>
<evidence type="ECO:0000256" key="1">
    <source>
        <dbReference type="SAM" id="SignalP"/>
    </source>
</evidence>
<name>A0ABP8KSE2_9BACT</name>
<dbReference type="Pfam" id="PF13715">
    <property type="entry name" value="CarbopepD_reg_2"/>
    <property type="match status" value="1"/>
</dbReference>
<dbReference type="Gene3D" id="2.60.40.1120">
    <property type="entry name" value="Carboxypeptidase-like, regulatory domain"/>
    <property type="match status" value="1"/>
</dbReference>
<dbReference type="InterPro" id="IPR008969">
    <property type="entry name" value="CarboxyPept-like_regulatory"/>
</dbReference>
<keyword evidence="1" id="KW-0732">Signal</keyword>
<comment type="caution">
    <text evidence="2">The sequence shown here is derived from an EMBL/GenBank/DDBJ whole genome shotgun (WGS) entry which is preliminary data.</text>
</comment>
<organism evidence="2 3">
    <name type="scientific">Nibrella viscosa</name>
    <dbReference type="NCBI Taxonomy" id="1084524"/>
    <lineage>
        <taxon>Bacteria</taxon>
        <taxon>Pseudomonadati</taxon>
        <taxon>Bacteroidota</taxon>
        <taxon>Cytophagia</taxon>
        <taxon>Cytophagales</taxon>
        <taxon>Spirosomataceae</taxon>
        <taxon>Nibrella</taxon>
    </lineage>
</organism>
<dbReference type="Proteomes" id="UP001500936">
    <property type="component" value="Unassembled WGS sequence"/>
</dbReference>